<dbReference type="EMBL" id="PFWL01000141">
    <property type="protein sequence ID" value="PJA55484.1"/>
    <property type="molecule type" value="Genomic_DNA"/>
</dbReference>
<dbReference type="AlphaFoldDB" id="A0A2M7XXM6"/>
<feature type="domain" description="NYN" evidence="1">
    <location>
        <begin position="3"/>
        <end position="149"/>
    </location>
</feature>
<dbReference type="Gene3D" id="3.40.50.1010">
    <property type="entry name" value="5'-nuclease"/>
    <property type="match status" value="1"/>
</dbReference>
<dbReference type="Pfam" id="PF01936">
    <property type="entry name" value="NYN"/>
    <property type="match status" value="1"/>
</dbReference>
<comment type="caution">
    <text evidence="2">The sequence shown here is derived from an EMBL/GenBank/DDBJ whole genome shotgun (WGS) entry which is preliminary data.</text>
</comment>
<evidence type="ECO:0000313" key="2">
    <source>
        <dbReference type="EMBL" id="PJA55484.1"/>
    </source>
</evidence>
<proteinExistence type="predicted"/>
<evidence type="ECO:0000313" key="3">
    <source>
        <dbReference type="Proteomes" id="UP000229647"/>
    </source>
</evidence>
<dbReference type="InterPro" id="IPR021139">
    <property type="entry name" value="NYN"/>
</dbReference>
<accession>A0A2M7XXM6</accession>
<protein>
    <recommendedName>
        <fullName evidence="1">NYN domain-containing protein</fullName>
    </recommendedName>
</protein>
<name>A0A2M7XXM6_9BACT</name>
<gene>
    <name evidence="2" type="ORF">CO165_03320</name>
</gene>
<dbReference type="GO" id="GO:0004540">
    <property type="term" value="F:RNA nuclease activity"/>
    <property type="evidence" value="ECO:0007669"/>
    <property type="project" value="InterPro"/>
</dbReference>
<reference evidence="3" key="1">
    <citation type="submission" date="2017-09" db="EMBL/GenBank/DDBJ databases">
        <title>Depth-based differentiation of microbial function through sediment-hosted aquifers and enrichment of novel symbionts in the deep terrestrial subsurface.</title>
        <authorList>
            <person name="Probst A.J."/>
            <person name="Ladd B."/>
            <person name="Jarett J.K."/>
            <person name="Geller-Mcgrath D.E."/>
            <person name="Sieber C.M.K."/>
            <person name="Emerson J.B."/>
            <person name="Anantharaman K."/>
            <person name="Thomas B.C."/>
            <person name="Malmstrom R."/>
            <person name="Stieglmeier M."/>
            <person name="Klingl A."/>
            <person name="Woyke T."/>
            <person name="Ryan C.M."/>
            <person name="Banfield J.F."/>
        </authorList>
    </citation>
    <scope>NUCLEOTIDE SEQUENCE [LARGE SCALE GENOMIC DNA]</scope>
</reference>
<evidence type="ECO:0000259" key="1">
    <source>
        <dbReference type="Pfam" id="PF01936"/>
    </source>
</evidence>
<organism evidence="2 3">
    <name type="scientific">Candidatus Roizmanbacteria bacterium CG_4_9_14_3_um_filter_33_18</name>
    <dbReference type="NCBI Taxonomy" id="1974841"/>
    <lineage>
        <taxon>Bacteria</taxon>
        <taxon>Candidatus Roizmaniibacteriota</taxon>
    </lineage>
</organism>
<dbReference type="Proteomes" id="UP000229647">
    <property type="component" value="Unassembled WGS sequence"/>
</dbReference>
<sequence>MFTYLFIDGTNLYAAQYELFGPSKYLHFPSFLKQIESKLHINFDQIYFYASYSPRSEYPTNKEKLYLKNESFFYRSVKSIQKLTFFKGYRSPTSGKEKEVDVKIAVDIVDFAHLKKYQKVFLLTGDADFMEALKIPSRLGLEATVLCLENKIMFKAILFYKTFVIKFTDKVITFNKIRKRPIYLKIDKTKVEKGY</sequence>